<dbReference type="PANTHER" id="PTHR11141">
    <property type="entry name" value="PROTEIN TRANSPORT PROTEIN SEC23"/>
    <property type="match status" value="1"/>
</dbReference>
<dbReference type="GO" id="GO:0006886">
    <property type="term" value="P:intracellular protein transport"/>
    <property type="evidence" value="ECO:0007669"/>
    <property type="project" value="InterPro"/>
</dbReference>
<dbReference type="Proteomes" id="UP000009328">
    <property type="component" value="Unassembled WGS sequence"/>
</dbReference>
<comment type="caution">
    <text evidence="20">The sequence shown here is derived from an EMBL/GenBank/DDBJ whole genome shotgun (WGS) entry which is preliminary data.</text>
</comment>
<keyword evidence="6 14" id="KW-0479">Metal-binding</keyword>
<feature type="domain" description="Sec23/Sec24 trunk" evidence="17">
    <location>
        <begin position="127"/>
        <end position="388"/>
    </location>
</feature>
<dbReference type="SUPFAM" id="SSF81995">
    <property type="entry name" value="beta-sandwich domain of Sec23/24"/>
    <property type="match status" value="1"/>
</dbReference>
<dbReference type="HOGENOM" id="CLU_008658_3_0_1"/>
<dbReference type="Gene3D" id="3.40.20.10">
    <property type="entry name" value="Severin"/>
    <property type="match status" value="1"/>
</dbReference>
<keyword evidence="8 14" id="KW-0862">Zinc</keyword>
<evidence type="ECO:0000256" key="1">
    <source>
        <dbReference type="ARBA" id="ARBA00004299"/>
    </source>
</evidence>
<evidence type="ECO:0000256" key="12">
    <source>
        <dbReference type="ARBA" id="ARBA00023136"/>
    </source>
</evidence>
<evidence type="ECO:0000256" key="2">
    <source>
        <dbReference type="ARBA" id="ARBA00004397"/>
    </source>
</evidence>
<keyword evidence="7 14" id="KW-0256">Endoplasmic reticulum</keyword>
<dbReference type="InterPro" id="IPR006900">
    <property type="entry name" value="Sec23/24_helical_dom"/>
</dbReference>
<keyword evidence="5 14" id="KW-0963">Cytoplasm</keyword>
<dbReference type="GO" id="GO:0030127">
    <property type="term" value="C:COPII vesicle coat"/>
    <property type="evidence" value="ECO:0007669"/>
    <property type="project" value="InterPro"/>
</dbReference>
<dbReference type="PANTHER" id="PTHR11141:SF0">
    <property type="entry name" value="PROTEIN TRANSPORT PROTEIN SEC23"/>
    <property type="match status" value="1"/>
</dbReference>
<evidence type="ECO:0000259" key="18">
    <source>
        <dbReference type="Pfam" id="PF04815"/>
    </source>
</evidence>
<dbReference type="InterPro" id="IPR036465">
    <property type="entry name" value="vWFA_dom_sf"/>
</dbReference>
<evidence type="ECO:0000313" key="21">
    <source>
        <dbReference type="Proteomes" id="UP000009328"/>
    </source>
</evidence>
<evidence type="ECO:0000259" key="15">
    <source>
        <dbReference type="Pfam" id="PF00626"/>
    </source>
</evidence>
<comment type="similarity">
    <text evidence="3 14">Belongs to the SEC23/SEC24 family. SEC23 subfamily.</text>
</comment>
<organism evidence="20 21">
    <name type="scientific">Wickerhamomyces ciferrii (strain ATCC 14091 / BCRC 22168 / CBS 111 / JCM 3599 / NBRC 0793 / NRRL Y-1031 F-60-10)</name>
    <name type="common">Yeast</name>
    <name type="synonym">Pichia ciferrii</name>
    <dbReference type="NCBI Taxonomy" id="1206466"/>
    <lineage>
        <taxon>Eukaryota</taxon>
        <taxon>Fungi</taxon>
        <taxon>Dikarya</taxon>
        <taxon>Ascomycota</taxon>
        <taxon>Saccharomycotina</taxon>
        <taxon>Saccharomycetes</taxon>
        <taxon>Phaffomycetales</taxon>
        <taxon>Wickerhamomycetaceae</taxon>
        <taxon>Wickerhamomyces</taxon>
    </lineage>
</organism>
<evidence type="ECO:0000259" key="19">
    <source>
        <dbReference type="Pfam" id="PF08033"/>
    </source>
</evidence>
<evidence type="ECO:0000259" key="17">
    <source>
        <dbReference type="Pfam" id="PF04811"/>
    </source>
</evidence>
<keyword evidence="10 14" id="KW-0653">Protein transport</keyword>
<feature type="domain" description="Sec23/Sec24 helical" evidence="18">
    <location>
        <begin position="515"/>
        <end position="613"/>
    </location>
</feature>
<dbReference type="GO" id="GO:0090110">
    <property type="term" value="P:COPII-coated vesicle cargo loading"/>
    <property type="evidence" value="ECO:0007669"/>
    <property type="project" value="TreeGrafter"/>
</dbReference>
<feature type="domain" description="Gelsolin-like" evidence="15">
    <location>
        <begin position="628"/>
        <end position="716"/>
    </location>
</feature>
<dbReference type="FunFam" id="3.40.50.410:FF:000043">
    <property type="entry name" value="Protein transport protein SEC23"/>
    <property type="match status" value="1"/>
</dbReference>
<dbReference type="InterPro" id="IPR037364">
    <property type="entry name" value="Sec23"/>
</dbReference>
<evidence type="ECO:0000256" key="10">
    <source>
        <dbReference type="ARBA" id="ARBA00022927"/>
    </source>
</evidence>
<keyword evidence="13 14" id="KW-0968">Cytoplasmic vesicle</keyword>
<evidence type="ECO:0000256" key="14">
    <source>
        <dbReference type="RuleBase" id="RU365030"/>
    </source>
</evidence>
<dbReference type="GO" id="GO:0000139">
    <property type="term" value="C:Golgi membrane"/>
    <property type="evidence" value="ECO:0007669"/>
    <property type="project" value="UniProtKB-SubCell"/>
</dbReference>
<keyword evidence="11 14" id="KW-0333">Golgi apparatus</keyword>
<keyword evidence="9 14" id="KW-0931">ER-Golgi transport</keyword>
<dbReference type="InterPro" id="IPR006896">
    <property type="entry name" value="Sec23/24_trunk_dom"/>
</dbReference>
<evidence type="ECO:0000256" key="4">
    <source>
        <dbReference type="ARBA" id="ARBA00022448"/>
    </source>
</evidence>
<evidence type="ECO:0000256" key="8">
    <source>
        <dbReference type="ARBA" id="ARBA00022833"/>
    </source>
</evidence>
<evidence type="ECO:0000256" key="7">
    <source>
        <dbReference type="ARBA" id="ARBA00022824"/>
    </source>
</evidence>
<dbReference type="SUPFAM" id="SSF53300">
    <property type="entry name" value="vWA-like"/>
    <property type="match status" value="1"/>
</dbReference>
<dbReference type="SUPFAM" id="SSF81811">
    <property type="entry name" value="Helical domain of Sec23/24"/>
    <property type="match status" value="1"/>
</dbReference>
<dbReference type="EMBL" id="CAIF01000047">
    <property type="protein sequence ID" value="CCH42499.1"/>
    <property type="molecule type" value="Genomic_DNA"/>
</dbReference>
<dbReference type="GO" id="GO:0070971">
    <property type="term" value="C:endoplasmic reticulum exit site"/>
    <property type="evidence" value="ECO:0007669"/>
    <property type="project" value="TreeGrafter"/>
</dbReference>
<dbReference type="InterPro" id="IPR029006">
    <property type="entry name" value="ADF-H/Gelsolin-like_dom_sf"/>
</dbReference>
<evidence type="ECO:0000256" key="13">
    <source>
        <dbReference type="ARBA" id="ARBA00023329"/>
    </source>
</evidence>
<dbReference type="Gene3D" id="2.60.40.1670">
    <property type="entry name" value="beta-sandwich domain of Sec23/24"/>
    <property type="match status" value="1"/>
</dbReference>
<comment type="function">
    <text evidence="14">Component of the coat protein complex II (COPII) which promotes the formation of transport vesicles from the endoplasmic reticulum (ER). The coat has two main functions, the physical deformation of the endoplasmic reticulum membrane into vesicles and the selection of cargo molecules.</text>
</comment>
<dbReference type="Gene3D" id="2.30.30.380">
    <property type="entry name" value="Zn-finger domain of Sec23/24"/>
    <property type="match status" value="1"/>
</dbReference>
<comment type="subcellular location">
    <subcellularLocation>
        <location evidence="14">Cytoplasm</location>
    </subcellularLocation>
    <subcellularLocation>
        <location evidence="1 14">Cytoplasmic vesicle</location>
        <location evidence="1 14">COPII-coated vesicle membrane</location>
        <topology evidence="1 14">Peripheral membrane protein</topology>
        <orientation evidence="1 14">Cytoplasmic side</orientation>
    </subcellularLocation>
    <subcellularLocation>
        <location evidence="2 14">Endoplasmic reticulum membrane</location>
        <topology evidence="2 14">Peripheral membrane protein</topology>
        <orientation evidence="2 14">Cytoplasmic side</orientation>
    </subcellularLocation>
    <subcellularLocation>
        <location evidence="14">Golgi apparatus membrane</location>
        <topology evidence="14">Peripheral membrane protein</topology>
        <orientation evidence="14">Cytoplasmic side</orientation>
    </subcellularLocation>
</comment>
<keyword evidence="4 14" id="KW-0813">Transport</keyword>
<dbReference type="GO" id="GO:0005789">
    <property type="term" value="C:endoplasmic reticulum membrane"/>
    <property type="evidence" value="ECO:0007669"/>
    <property type="project" value="UniProtKB-SubCell"/>
</dbReference>
<dbReference type="AlphaFoldDB" id="K0KM92"/>
<feature type="domain" description="Sec23/Sec24 beta-sandwich" evidence="19">
    <location>
        <begin position="399"/>
        <end position="504"/>
    </location>
</feature>
<dbReference type="InterPro" id="IPR007123">
    <property type="entry name" value="Gelsolin-like_dom"/>
</dbReference>
<dbReference type="InterPro" id="IPR037550">
    <property type="entry name" value="Sec23_C"/>
</dbReference>
<evidence type="ECO:0000256" key="6">
    <source>
        <dbReference type="ARBA" id="ARBA00022723"/>
    </source>
</evidence>
<dbReference type="Pfam" id="PF00626">
    <property type="entry name" value="Gelsolin"/>
    <property type="match status" value="1"/>
</dbReference>
<sequence>MDNNKHEIENDFYAAEEVDGVRFTWNSIPTTKITSNRLSVPIASLYTPLKDREDLPIIPSEPTVCRQPCGAILNPFAVVDYNTKTWNCPICSAKNTLPAHFFTQFPPQCDPSASTVEYILTRPPAIPPIFLFVVDTCLGEEDFDALKESLMISLSLIPPESLIGFISFGKNINLYEFTNGDVLKSYAFNGAKEYTTETISSILGFISSDLRNPTQGVNQSAFRFLQNTSYAEYQLTLILENLKKDSWLYKSNERPLRATGSALNIATRILESAYPKSSGARIMLFTGGPATYGPGIIVDNQLKQPIRSHHDIESNTNNAIHYKKAKKFYSTLAENCSENGYTVDIFIGAYDQVGLYEMEALSDKTGGLVVLSDSFTTSIFKQSFQRVFNKDNEGFLNLGFNGTLEVKTSKQLKISGLIGHATSLNRKTSNVSDKIIGVGETNSWKLSSITPNSSYGIYFEVENSEPQTAFVTNIGPSALVQYSTHYTHSTGTTRLRVTTVAKPIDINGDLSTYFDQEVSAVLIAREAVSKLEKLDVSDVLLWIDKKLVSLLKAIGEYRVNQPETVRLSNNISLFPQFIYHLRRSQFLQVFNNSPDETSFYKHVFLDGDTTNSLIMIQPTLTSFSQDSEEGEPVLLDSLSLNPEKILLLDTFFHILIYHGSTVAAWRRAGYQDMEEYASFKEFLEEPRHEAADLLIDRFPLPRFIDTEEGGSQARFLYSKLNPSTTHQTIGGNIGSGMGVILTDDVSLQSFMEHVQKLVVQSK</sequence>
<dbReference type="SUPFAM" id="SSF82919">
    <property type="entry name" value="Zn-finger domain of Sec23/24"/>
    <property type="match status" value="1"/>
</dbReference>
<feature type="domain" description="Zinc finger Sec23/Sec24-type" evidence="16">
    <location>
        <begin position="62"/>
        <end position="101"/>
    </location>
</feature>
<dbReference type="Gene3D" id="1.20.120.730">
    <property type="entry name" value="Sec23/Sec24 helical domain"/>
    <property type="match status" value="1"/>
</dbReference>
<keyword evidence="12 14" id="KW-0472">Membrane</keyword>
<dbReference type="Pfam" id="PF08033">
    <property type="entry name" value="Sec23_BS"/>
    <property type="match status" value="1"/>
</dbReference>
<dbReference type="STRING" id="1206466.K0KM92"/>
<evidence type="ECO:0000313" key="20">
    <source>
        <dbReference type="EMBL" id="CCH42499.1"/>
    </source>
</evidence>
<dbReference type="GO" id="GO:0005096">
    <property type="term" value="F:GTPase activator activity"/>
    <property type="evidence" value="ECO:0007669"/>
    <property type="project" value="TreeGrafter"/>
</dbReference>
<evidence type="ECO:0000256" key="3">
    <source>
        <dbReference type="ARBA" id="ARBA00009210"/>
    </source>
</evidence>
<dbReference type="InterPro" id="IPR036175">
    <property type="entry name" value="Sec23/24_helical_dom_sf"/>
</dbReference>
<dbReference type="FunFam" id="3.40.20.10:FF:000006">
    <property type="entry name" value="Protein transport protein SEC23"/>
    <property type="match status" value="1"/>
</dbReference>
<gene>
    <name evidence="20" type="ORF">BN7_2044</name>
</gene>
<dbReference type="InterPro" id="IPR036174">
    <property type="entry name" value="Znf_Sec23_Sec24_sf"/>
</dbReference>
<dbReference type="InterPro" id="IPR012990">
    <property type="entry name" value="Beta-sandwich_Sec23_24"/>
</dbReference>
<evidence type="ECO:0000256" key="9">
    <source>
        <dbReference type="ARBA" id="ARBA00022892"/>
    </source>
</evidence>
<evidence type="ECO:0000256" key="5">
    <source>
        <dbReference type="ARBA" id="ARBA00022490"/>
    </source>
</evidence>
<dbReference type="InterPro" id="IPR006895">
    <property type="entry name" value="Znf_Sec23_Sec24"/>
</dbReference>
<dbReference type="eggNOG" id="KOG1986">
    <property type="taxonomic scope" value="Eukaryota"/>
</dbReference>
<proteinExistence type="inferred from homology"/>
<dbReference type="Pfam" id="PF04811">
    <property type="entry name" value="Sec23_trunk"/>
    <property type="match status" value="1"/>
</dbReference>
<dbReference type="SUPFAM" id="SSF82754">
    <property type="entry name" value="C-terminal, gelsolin-like domain of Sec23/24"/>
    <property type="match status" value="1"/>
</dbReference>
<evidence type="ECO:0000259" key="16">
    <source>
        <dbReference type="Pfam" id="PF04810"/>
    </source>
</evidence>
<dbReference type="InParanoid" id="K0KM92"/>
<protein>
    <recommendedName>
        <fullName evidence="14">Protein transport protein SEC23</fullName>
    </recommendedName>
</protein>
<dbReference type="InterPro" id="IPR036180">
    <property type="entry name" value="Gelsolin-like_dom_sf"/>
</dbReference>
<evidence type="ECO:0000256" key="11">
    <source>
        <dbReference type="ARBA" id="ARBA00023034"/>
    </source>
</evidence>
<dbReference type="Pfam" id="PF04810">
    <property type="entry name" value="zf-Sec23_Sec24"/>
    <property type="match status" value="1"/>
</dbReference>
<reference evidence="20 21" key="1">
    <citation type="journal article" date="2012" name="Eukaryot. Cell">
        <title>Draft genome sequence of Wickerhamomyces ciferrii NRRL Y-1031 F-60-10.</title>
        <authorList>
            <person name="Schneider J."/>
            <person name="Andrea H."/>
            <person name="Blom J."/>
            <person name="Jaenicke S."/>
            <person name="Ruckert C."/>
            <person name="Schorsch C."/>
            <person name="Szczepanowski R."/>
            <person name="Farwick M."/>
            <person name="Goesmann A."/>
            <person name="Puhler A."/>
            <person name="Schaffer S."/>
            <person name="Tauch A."/>
            <person name="Kohler T."/>
            <person name="Brinkrolf K."/>
        </authorList>
    </citation>
    <scope>NUCLEOTIDE SEQUENCE [LARGE SCALE GENOMIC DNA]</scope>
    <source>
        <strain evidence="21">ATCC 14091 / BCRC 22168 / CBS 111 / JCM 3599 / NBRC 0793 / NRRL Y-1031 F-60-10</strain>
    </source>
</reference>
<keyword evidence="21" id="KW-1185">Reference proteome</keyword>
<dbReference type="CDD" id="cd11287">
    <property type="entry name" value="Sec23_C"/>
    <property type="match status" value="1"/>
</dbReference>
<dbReference type="GO" id="GO:0008270">
    <property type="term" value="F:zinc ion binding"/>
    <property type="evidence" value="ECO:0007669"/>
    <property type="project" value="InterPro"/>
</dbReference>
<accession>K0KM92</accession>
<dbReference type="Gene3D" id="3.40.50.410">
    <property type="entry name" value="von Willebrand factor, type A domain"/>
    <property type="match status" value="1"/>
</dbReference>
<name>K0KM92_WICCF</name>
<dbReference type="Pfam" id="PF04815">
    <property type="entry name" value="Sec23_helical"/>
    <property type="match status" value="1"/>
</dbReference>